<reference evidence="2 3" key="1">
    <citation type="submission" date="2020-11" db="EMBL/GenBank/DDBJ databases">
        <title>Complete genome sequence for Salinimonas sp. strain G2-b.</title>
        <authorList>
            <person name="Park S.-J."/>
        </authorList>
    </citation>
    <scope>NUCLEOTIDE SEQUENCE [LARGE SCALE GENOMIC DNA]</scope>
    <source>
        <strain evidence="2 3">G2-b</strain>
    </source>
</reference>
<dbReference type="Proteomes" id="UP000595095">
    <property type="component" value="Chromosome"/>
</dbReference>
<dbReference type="InterPro" id="IPR027396">
    <property type="entry name" value="DsrEFH-like"/>
</dbReference>
<dbReference type="PANTHER" id="PTHR37691">
    <property type="entry name" value="BLR3518 PROTEIN"/>
    <property type="match status" value="1"/>
</dbReference>
<dbReference type="SUPFAM" id="SSF75169">
    <property type="entry name" value="DsrEFH-like"/>
    <property type="match status" value="1"/>
</dbReference>
<proteinExistence type="predicted"/>
<gene>
    <name evidence="2" type="ORF">IT774_06045</name>
</gene>
<dbReference type="Pfam" id="PF02635">
    <property type="entry name" value="DsrE"/>
    <property type="match status" value="1"/>
</dbReference>
<keyword evidence="1" id="KW-0732">Signal</keyword>
<accession>A0A7S9DZD3</accession>
<sequence length="179" mass="19216">MTRLTSAFILIVAMSLTTVQAGESAFKAGPVFEKFGKHAAVPGVTIAPEQSFKVAFDVADGAQTGALNQHFNKLARFINMHVANGARLENLQLALVVHGSATLDVVNNKYYKKRTGEKNANAELLKALQEKGVRVIVCGQSSAKHGVSKDMLIEGVEMDLSAMTAHARLAQEGYTTNPF</sequence>
<dbReference type="Gene3D" id="3.40.1260.10">
    <property type="entry name" value="DsrEFH-like"/>
    <property type="match status" value="1"/>
</dbReference>
<feature type="chain" id="PRO_5032404820" evidence="1">
    <location>
        <begin position="22"/>
        <end position="179"/>
    </location>
</feature>
<dbReference type="PANTHER" id="PTHR37691:SF1">
    <property type="entry name" value="BLR3518 PROTEIN"/>
    <property type="match status" value="1"/>
</dbReference>
<dbReference type="EMBL" id="CP064795">
    <property type="protein sequence ID" value="QPG06705.1"/>
    <property type="molecule type" value="Genomic_DNA"/>
</dbReference>
<evidence type="ECO:0000313" key="2">
    <source>
        <dbReference type="EMBL" id="QPG06705.1"/>
    </source>
</evidence>
<dbReference type="RefSeq" id="WP_195811780.1">
    <property type="nucleotide sequence ID" value="NZ_CP064795.1"/>
</dbReference>
<dbReference type="InterPro" id="IPR003787">
    <property type="entry name" value="Sulphur_relay_DsrE/F-like"/>
</dbReference>
<name>A0A7S9DZD3_9ALTE</name>
<organism evidence="2 3">
    <name type="scientific">Salinimonas marina</name>
    <dbReference type="NCBI Taxonomy" id="2785918"/>
    <lineage>
        <taxon>Bacteria</taxon>
        <taxon>Pseudomonadati</taxon>
        <taxon>Pseudomonadota</taxon>
        <taxon>Gammaproteobacteria</taxon>
        <taxon>Alteromonadales</taxon>
        <taxon>Alteromonadaceae</taxon>
        <taxon>Alteromonas/Salinimonas group</taxon>
        <taxon>Salinimonas</taxon>
    </lineage>
</organism>
<dbReference type="KEGG" id="smaa:IT774_06045"/>
<keyword evidence="3" id="KW-1185">Reference proteome</keyword>
<evidence type="ECO:0000256" key="1">
    <source>
        <dbReference type="SAM" id="SignalP"/>
    </source>
</evidence>
<feature type="signal peptide" evidence="1">
    <location>
        <begin position="1"/>
        <end position="21"/>
    </location>
</feature>
<dbReference type="AlphaFoldDB" id="A0A7S9DZD3"/>
<evidence type="ECO:0000313" key="3">
    <source>
        <dbReference type="Proteomes" id="UP000595095"/>
    </source>
</evidence>
<protein>
    <submittedName>
        <fullName evidence="2">DsrE family protein</fullName>
    </submittedName>
</protein>